<feature type="signal peptide" evidence="1">
    <location>
        <begin position="1"/>
        <end position="26"/>
    </location>
</feature>
<evidence type="ECO:0000313" key="3">
    <source>
        <dbReference type="EMBL" id="KAK8568595.1"/>
    </source>
</evidence>
<dbReference type="InterPro" id="IPR053151">
    <property type="entry name" value="RNase_H-like"/>
</dbReference>
<dbReference type="CDD" id="cd06222">
    <property type="entry name" value="RNase_H_like"/>
    <property type="match status" value="1"/>
</dbReference>
<sequence>MTPSGSWDVSLLLSLFPTSVVHHILSISCPDTSDRVDFCRWRWNSHFTVRPAYMKIMEHSWDPLSKDWDIAWPLSVPQRIWVFLWLAIQHKLMTNLERQRHCLCDNISSRRCSFAESTIHVLPSPCQWSPPPTPWICLNANGGVCQSTKFAKVGGLLRDCCGTWIHGYGRSIGIMDILTAELWAIHDGLIATWGWGLNLYKFKAIVPKPSLLSPSIMLAVIPAHWSETFILYVNAVGRLILYGFHERLTK</sequence>
<dbReference type="Proteomes" id="UP001472677">
    <property type="component" value="Unassembled WGS sequence"/>
</dbReference>
<feature type="domain" description="RNase H type-1" evidence="2">
    <location>
        <begin position="139"/>
        <end position="198"/>
    </location>
</feature>
<evidence type="ECO:0000259" key="2">
    <source>
        <dbReference type="Pfam" id="PF13456"/>
    </source>
</evidence>
<keyword evidence="1" id="KW-0732">Signal</keyword>
<dbReference type="PANTHER" id="PTHR47723">
    <property type="entry name" value="OS05G0353850 PROTEIN"/>
    <property type="match status" value="1"/>
</dbReference>
<dbReference type="EMBL" id="JBBPBM010000009">
    <property type="protein sequence ID" value="KAK8568595.1"/>
    <property type="molecule type" value="Genomic_DNA"/>
</dbReference>
<name>A0ABR2F0W2_9ROSI</name>
<dbReference type="PANTHER" id="PTHR47723:SF19">
    <property type="entry name" value="POLYNUCLEOTIDYL TRANSFERASE, RIBONUCLEASE H-LIKE SUPERFAMILY PROTEIN"/>
    <property type="match status" value="1"/>
</dbReference>
<dbReference type="Pfam" id="PF13456">
    <property type="entry name" value="RVT_3"/>
    <property type="match status" value="1"/>
</dbReference>
<feature type="chain" id="PRO_5045403909" description="RNase H type-1 domain-containing protein" evidence="1">
    <location>
        <begin position="27"/>
        <end position="250"/>
    </location>
</feature>
<gene>
    <name evidence="3" type="ORF">V6N12_007143</name>
</gene>
<protein>
    <recommendedName>
        <fullName evidence="2">RNase H type-1 domain-containing protein</fullName>
    </recommendedName>
</protein>
<comment type="caution">
    <text evidence="3">The sequence shown here is derived from an EMBL/GenBank/DDBJ whole genome shotgun (WGS) entry which is preliminary data.</text>
</comment>
<dbReference type="InterPro" id="IPR002156">
    <property type="entry name" value="RNaseH_domain"/>
</dbReference>
<accession>A0ABR2F0W2</accession>
<organism evidence="3 4">
    <name type="scientific">Hibiscus sabdariffa</name>
    <name type="common">roselle</name>
    <dbReference type="NCBI Taxonomy" id="183260"/>
    <lineage>
        <taxon>Eukaryota</taxon>
        <taxon>Viridiplantae</taxon>
        <taxon>Streptophyta</taxon>
        <taxon>Embryophyta</taxon>
        <taxon>Tracheophyta</taxon>
        <taxon>Spermatophyta</taxon>
        <taxon>Magnoliopsida</taxon>
        <taxon>eudicotyledons</taxon>
        <taxon>Gunneridae</taxon>
        <taxon>Pentapetalae</taxon>
        <taxon>rosids</taxon>
        <taxon>malvids</taxon>
        <taxon>Malvales</taxon>
        <taxon>Malvaceae</taxon>
        <taxon>Malvoideae</taxon>
        <taxon>Hibiscus</taxon>
    </lineage>
</organism>
<dbReference type="InterPro" id="IPR044730">
    <property type="entry name" value="RNase_H-like_dom_plant"/>
</dbReference>
<keyword evidence="4" id="KW-1185">Reference proteome</keyword>
<proteinExistence type="predicted"/>
<evidence type="ECO:0000256" key="1">
    <source>
        <dbReference type="SAM" id="SignalP"/>
    </source>
</evidence>
<reference evidence="3 4" key="1">
    <citation type="journal article" date="2024" name="G3 (Bethesda)">
        <title>Genome assembly of Hibiscus sabdariffa L. provides insights into metabolisms of medicinal natural products.</title>
        <authorList>
            <person name="Kim T."/>
        </authorList>
    </citation>
    <scope>NUCLEOTIDE SEQUENCE [LARGE SCALE GENOMIC DNA]</scope>
    <source>
        <strain evidence="3">TK-2024</strain>
        <tissue evidence="3">Old leaves</tissue>
    </source>
</reference>
<evidence type="ECO:0000313" key="4">
    <source>
        <dbReference type="Proteomes" id="UP001472677"/>
    </source>
</evidence>